<keyword evidence="4" id="KW-0472">Membrane</keyword>
<evidence type="ECO:0000256" key="1">
    <source>
        <dbReference type="ARBA" id="ARBA00004370"/>
    </source>
</evidence>
<dbReference type="InterPro" id="IPR035965">
    <property type="entry name" value="PAS-like_dom_sf"/>
</dbReference>
<dbReference type="InterPro" id="IPR000014">
    <property type="entry name" value="PAS"/>
</dbReference>
<keyword evidence="10" id="KW-1185">Reference proteome</keyword>
<dbReference type="NCBIfam" id="TIGR00229">
    <property type="entry name" value="sensory_box"/>
    <property type="match status" value="2"/>
</dbReference>
<evidence type="ECO:0000256" key="2">
    <source>
        <dbReference type="ARBA" id="ARBA00022692"/>
    </source>
</evidence>
<feature type="domain" description="PAS" evidence="5">
    <location>
        <begin position="430"/>
        <end position="494"/>
    </location>
</feature>
<feature type="domain" description="PAC" evidence="6">
    <location>
        <begin position="503"/>
        <end position="555"/>
    </location>
</feature>
<dbReference type="InterPro" id="IPR000700">
    <property type="entry name" value="PAS-assoc_C"/>
</dbReference>
<dbReference type="Pfam" id="PF08448">
    <property type="entry name" value="PAS_4"/>
    <property type="match status" value="1"/>
</dbReference>
<dbReference type="GO" id="GO:0003824">
    <property type="term" value="F:catalytic activity"/>
    <property type="evidence" value="ECO:0007669"/>
    <property type="project" value="UniProtKB-ARBA"/>
</dbReference>
<dbReference type="Gene3D" id="3.30.450.20">
    <property type="entry name" value="PAS domain"/>
    <property type="match status" value="2"/>
</dbReference>
<dbReference type="Pfam" id="PF03924">
    <property type="entry name" value="CHASE"/>
    <property type="match status" value="1"/>
</dbReference>
<dbReference type="Pfam" id="PF13426">
    <property type="entry name" value="PAS_9"/>
    <property type="match status" value="1"/>
</dbReference>
<dbReference type="SUPFAM" id="SSF55073">
    <property type="entry name" value="Nucleotide cyclase"/>
    <property type="match status" value="1"/>
</dbReference>
<dbReference type="SMART" id="SM01079">
    <property type="entry name" value="CHASE"/>
    <property type="match status" value="1"/>
</dbReference>
<accession>A0A4S4ASS8</accession>
<dbReference type="PROSITE" id="PS50887">
    <property type="entry name" value="GGDEF"/>
    <property type="match status" value="1"/>
</dbReference>
<evidence type="ECO:0000313" key="9">
    <source>
        <dbReference type="EMBL" id="THF62907.1"/>
    </source>
</evidence>
<dbReference type="SMART" id="SM00091">
    <property type="entry name" value="PAS"/>
    <property type="match status" value="2"/>
</dbReference>
<evidence type="ECO:0000259" key="6">
    <source>
        <dbReference type="PROSITE" id="PS50113"/>
    </source>
</evidence>
<dbReference type="InterPro" id="IPR000160">
    <property type="entry name" value="GGDEF_dom"/>
</dbReference>
<feature type="domain" description="PAC" evidence="6">
    <location>
        <begin position="381"/>
        <end position="433"/>
    </location>
</feature>
<dbReference type="PROSITE" id="PS50113">
    <property type="entry name" value="PAC"/>
    <property type="match status" value="2"/>
</dbReference>
<gene>
    <name evidence="9" type="ORF">E6C76_16720</name>
</gene>
<dbReference type="InterPro" id="IPR006189">
    <property type="entry name" value="CHASE_dom"/>
</dbReference>
<evidence type="ECO:0000313" key="10">
    <source>
        <dbReference type="Proteomes" id="UP000308430"/>
    </source>
</evidence>
<proteinExistence type="predicted"/>
<protein>
    <submittedName>
        <fullName evidence="9">Diguanylate cyclase</fullName>
    </submittedName>
</protein>
<keyword evidence="2" id="KW-0812">Transmembrane</keyword>
<dbReference type="CDD" id="cd01949">
    <property type="entry name" value="GGDEF"/>
    <property type="match status" value="1"/>
</dbReference>
<evidence type="ECO:0000259" key="7">
    <source>
        <dbReference type="PROSITE" id="PS50839"/>
    </source>
</evidence>
<dbReference type="PANTHER" id="PTHR46663:SF3">
    <property type="entry name" value="SLL0267 PROTEIN"/>
    <property type="match status" value="1"/>
</dbReference>
<reference evidence="9 10" key="1">
    <citation type="submission" date="2019-04" db="EMBL/GenBank/DDBJ databases">
        <title>Azoarcus nasutitermitis sp. nov. isolated from termite nest.</title>
        <authorList>
            <person name="Lin S.-Y."/>
            <person name="Hameed A."/>
            <person name="Hsu Y.-H."/>
            <person name="Young C.-C."/>
        </authorList>
    </citation>
    <scope>NUCLEOTIDE SEQUENCE [LARGE SCALE GENOMIC DNA]</scope>
    <source>
        <strain evidence="9 10">CC-YHH838</strain>
    </source>
</reference>
<dbReference type="EMBL" id="SSOC01000006">
    <property type="protein sequence ID" value="THF62907.1"/>
    <property type="molecule type" value="Genomic_DNA"/>
</dbReference>
<dbReference type="FunFam" id="3.30.70.270:FF:000001">
    <property type="entry name" value="Diguanylate cyclase domain protein"/>
    <property type="match status" value="1"/>
</dbReference>
<dbReference type="Proteomes" id="UP000308430">
    <property type="component" value="Unassembled WGS sequence"/>
</dbReference>
<dbReference type="SMART" id="SM00267">
    <property type="entry name" value="GGDEF"/>
    <property type="match status" value="1"/>
</dbReference>
<evidence type="ECO:0000256" key="3">
    <source>
        <dbReference type="ARBA" id="ARBA00022989"/>
    </source>
</evidence>
<dbReference type="Gene3D" id="3.30.70.270">
    <property type="match status" value="1"/>
</dbReference>
<dbReference type="InterPro" id="IPR043128">
    <property type="entry name" value="Rev_trsase/Diguanyl_cyclase"/>
</dbReference>
<feature type="domain" description="PAS" evidence="5">
    <location>
        <begin position="307"/>
        <end position="377"/>
    </location>
</feature>
<dbReference type="GO" id="GO:0007165">
    <property type="term" value="P:signal transduction"/>
    <property type="evidence" value="ECO:0007669"/>
    <property type="project" value="UniProtKB-ARBA"/>
</dbReference>
<dbReference type="SMART" id="SM00086">
    <property type="entry name" value="PAC"/>
    <property type="match status" value="2"/>
</dbReference>
<evidence type="ECO:0000259" key="5">
    <source>
        <dbReference type="PROSITE" id="PS50112"/>
    </source>
</evidence>
<dbReference type="AlphaFoldDB" id="A0A4S4ASS8"/>
<dbReference type="Gene3D" id="3.30.450.350">
    <property type="entry name" value="CHASE domain"/>
    <property type="match status" value="1"/>
</dbReference>
<dbReference type="CDD" id="cd00130">
    <property type="entry name" value="PAS"/>
    <property type="match status" value="2"/>
</dbReference>
<feature type="domain" description="GGDEF" evidence="8">
    <location>
        <begin position="587"/>
        <end position="720"/>
    </location>
</feature>
<comment type="subcellular location">
    <subcellularLocation>
        <location evidence="1">Membrane</location>
    </subcellularLocation>
</comment>
<organism evidence="9 10">
    <name type="scientific">Pseudothauera nasutitermitis</name>
    <dbReference type="NCBI Taxonomy" id="2565930"/>
    <lineage>
        <taxon>Bacteria</taxon>
        <taxon>Pseudomonadati</taxon>
        <taxon>Pseudomonadota</taxon>
        <taxon>Betaproteobacteria</taxon>
        <taxon>Rhodocyclales</taxon>
        <taxon>Zoogloeaceae</taxon>
        <taxon>Pseudothauera</taxon>
    </lineage>
</organism>
<comment type="caution">
    <text evidence="9">The sequence shown here is derived from an EMBL/GenBank/DDBJ whole genome shotgun (WGS) entry which is preliminary data.</text>
</comment>
<dbReference type="Pfam" id="PF00990">
    <property type="entry name" value="GGDEF"/>
    <property type="match status" value="1"/>
</dbReference>
<dbReference type="InterPro" id="IPR042240">
    <property type="entry name" value="CHASE_sf"/>
</dbReference>
<dbReference type="SUPFAM" id="SSF55785">
    <property type="entry name" value="PYP-like sensor domain (PAS domain)"/>
    <property type="match status" value="2"/>
</dbReference>
<sequence>MAHRNRCLGGKGMRARSRQSMGLAVLLVVGLAAAALGLLVGTLASESLLERWRAERLSELGGIRARLEGALSGATNLTAGLVADVAMEGGIDPHKFARHARELMTERSLLRNIALAPDNVIAMMYPMQGNEAALGLDLLNHPQQGVSTRRMLEIRGPVLAGPLDLAQGGRALIHRVPIYRSPADGLPRSGDYWGLMSTPVDFDGLLREAGLLDHRLSYRIALRGVDGLGEGGAVFWGDAALFDDPDAFLLDVRVLEGSWRMAARPLGAPAGLEGIVWGSRILSLLLAVLTIALVYKIDRVNRRLADSEQLHRETAEQLQDVLFRTDERQRVTYLSPAWTPLSGREPEDCLGVPWSTLLHPADSPRARRTYTDFIAARAGDYDESFRLQDGEGRVREVQVRAALHRDAGEEVAGTVGVIMDVTERKRLEARLEVAARMFERSGEGIVVFDGDGRIQSVNPAFTRITGYAAGEMIGTRRDPFARPDGQEGVLEPLRLEWGEGDFWQGEVDGVRRDGTCYPMALSVTAVRDENGVLTERVAIFSDISERRATLEHVRHLALHDSLTGLANRVLLASRFEQGAALARREGHGMALLYFDLDGFKPLNDRYGHEAGDRMLRHVAAQLTEEVRQSDTVARVGGDEFAVLLGRMGTLADAEKVAAKVVEALAQPLVWHGEQLRVGVSIGIGLYPLHGETLDELMRVADRAMYQAKTDGNGGWRVARPA</sequence>
<dbReference type="PANTHER" id="PTHR46663">
    <property type="entry name" value="DIGUANYLATE CYCLASE DGCT-RELATED"/>
    <property type="match status" value="1"/>
</dbReference>
<dbReference type="InterPro" id="IPR052163">
    <property type="entry name" value="DGC-Regulatory_Protein"/>
</dbReference>
<dbReference type="InterPro" id="IPR001610">
    <property type="entry name" value="PAC"/>
</dbReference>
<dbReference type="GO" id="GO:0016020">
    <property type="term" value="C:membrane"/>
    <property type="evidence" value="ECO:0007669"/>
    <property type="project" value="UniProtKB-SubCell"/>
</dbReference>
<evidence type="ECO:0000259" key="8">
    <source>
        <dbReference type="PROSITE" id="PS50887"/>
    </source>
</evidence>
<dbReference type="PROSITE" id="PS50112">
    <property type="entry name" value="PAS"/>
    <property type="match status" value="2"/>
</dbReference>
<evidence type="ECO:0000256" key="4">
    <source>
        <dbReference type="ARBA" id="ARBA00023136"/>
    </source>
</evidence>
<dbReference type="NCBIfam" id="TIGR00254">
    <property type="entry name" value="GGDEF"/>
    <property type="match status" value="1"/>
</dbReference>
<dbReference type="InterPro" id="IPR013656">
    <property type="entry name" value="PAS_4"/>
</dbReference>
<dbReference type="InterPro" id="IPR029787">
    <property type="entry name" value="Nucleotide_cyclase"/>
</dbReference>
<keyword evidence="3" id="KW-1133">Transmembrane helix</keyword>
<name>A0A4S4ASS8_9RHOO</name>
<dbReference type="OrthoDB" id="9813903at2"/>
<dbReference type="PROSITE" id="PS50839">
    <property type="entry name" value="CHASE"/>
    <property type="match status" value="1"/>
</dbReference>
<feature type="domain" description="CHASE" evidence="7">
    <location>
        <begin position="120"/>
        <end position="211"/>
    </location>
</feature>